<accession>A0A7L8KAJ5</accession>
<organism evidence="1">
    <name type="scientific">Escherichia coli</name>
    <dbReference type="NCBI Taxonomy" id="562"/>
    <lineage>
        <taxon>Bacteria</taxon>
        <taxon>Pseudomonadati</taxon>
        <taxon>Pseudomonadota</taxon>
        <taxon>Gammaproteobacteria</taxon>
        <taxon>Enterobacterales</taxon>
        <taxon>Enterobacteriaceae</taxon>
        <taxon>Escherichia</taxon>
    </lineage>
</organism>
<geneLocation type="plasmid" evidence="1">
    <name>pRts1</name>
</geneLocation>
<gene>
    <name evidence="1" type="primary">pRts1_118</name>
</gene>
<dbReference type="AlphaFoldDB" id="A0A7L8KAJ5"/>
<dbReference type="EMBL" id="MN626604">
    <property type="protein sequence ID" value="QOE89758.1"/>
    <property type="molecule type" value="Genomic_DNA"/>
</dbReference>
<proteinExistence type="predicted"/>
<sequence length="47" mass="5721">MKMPRLSLYTFVYDTGWLFPDNWPVFFDNKTRKLKRKYDTAITGRMA</sequence>
<name>A0A7L8KAJ5_ECOLX</name>
<evidence type="ECO:0000313" key="1">
    <source>
        <dbReference type="EMBL" id="QOE89758.1"/>
    </source>
</evidence>
<keyword evidence="1" id="KW-0614">Plasmid</keyword>
<protein>
    <submittedName>
        <fullName evidence="1">Uncharacterized protein</fullName>
    </submittedName>
</protein>
<reference evidence="1" key="1">
    <citation type="journal article" date="2020" name="Commun. Biol.">
        <title>Highly efficient gene transfer in the mouse gut microbiota is enabled by the Incl2 conjugative plasmid TP114.</title>
        <authorList>
            <person name="Neil K."/>
            <person name="Allard N."/>
            <person name="Grenier F."/>
            <person name="Burrus V."/>
            <person name="Rodrigue S."/>
        </authorList>
    </citation>
    <scope>NUCLEOTIDE SEQUENCE</scope>
    <source>
        <strain evidence="1">BM21</strain>
    </source>
</reference>